<evidence type="ECO:0000256" key="5">
    <source>
        <dbReference type="ARBA" id="ARBA00022741"/>
    </source>
</evidence>
<dbReference type="InterPro" id="IPR009061">
    <property type="entry name" value="DNA-bd_dom_put_sf"/>
</dbReference>
<dbReference type="Pfam" id="PF17759">
    <property type="entry name" value="tRNA_synthFbeta"/>
    <property type="match status" value="1"/>
</dbReference>
<evidence type="ECO:0000256" key="9">
    <source>
        <dbReference type="ARBA" id="ARBA00023146"/>
    </source>
</evidence>
<dbReference type="SUPFAM" id="SSF46955">
    <property type="entry name" value="Putative DNA-binding domain"/>
    <property type="match status" value="1"/>
</dbReference>
<accession>X1NM66</accession>
<dbReference type="GO" id="GO:0003723">
    <property type="term" value="F:RNA binding"/>
    <property type="evidence" value="ECO:0007669"/>
    <property type="project" value="InterPro"/>
</dbReference>
<name>X1NM66_9ZZZZ</name>
<dbReference type="GO" id="GO:0000287">
    <property type="term" value="F:magnesium ion binding"/>
    <property type="evidence" value="ECO:0007669"/>
    <property type="project" value="InterPro"/>
</dbReference>
<dbReference type="GO" id="GO:0005524">
    <property type="term" value="F:ATP binding"/>
    <property type="evidence" value="ECO:0007669"/>
    <property type="project" value="UniProtKB-KW"/>
</dbReference>
<keyword evidence="3" id="KW-0436">Ligase</keyword>
<evidence type="ECO:0000256" key="4">
    <source>
        <dbReference type="ARBA" id="ARBA00022723"/>
    </source>
</evidence>
<dbReference type="GO" id="GO:0004826">
    <property type="term" value="F:phenylalanine-tRNA ligase activity"/>
    <property type="evidence" value="ECO:0007669"/>
    <property type="project" value="UniProtKB-EC"/>
</dbReference>
<reference evidence="11" key="1">
    <citation type="journal article" date="2014" name="Front. Microbiol.">
        <title>High frequency of phylogenetically diverse reductive dehalogenase-homologous genes in deep subseafloor sedimentary metagenomes.</title>
        <authorList>
            <person name="Kawai M."/>
            <person name="Futagami T."/>
            <person name="Toyoda A."/>
            <person name="Takaki Y."/>
            <person name="Nishi S."/>
            <person name="Hori S."/>
            <person name="Arai W."/>
            <person name="Tsubouchi T."/>
            <person name="Morono Y."/>
            <person name="Uchiyama I."/>
            <person name="Ito T."/>
            <person name="Fujiyama A."/>
            <person name="Inagaki F."/>
            <person name="Takami H."/>
        </authorList>
    </citation>
    <scope>NUCLEOTIDE SEQUENCE</scope>
    <source>
        <strain evidence="11">Expedition CK06-06</strain>
    </source>
</reference>
<dbReference type="GO" id="GO:0006432">
    <property type="term" value="P:phenylalanyl-tRNA aminoacylation"/>
    <property type="evidence" value="ECO:0007669"/>
    <property type="project" value="InterPro"/>
</dbReference>
<dbReference type="PROSITE" id="PS51483">
    <property type="entry name" value="B5"/>
    <property type="match status" value="1"/>
</dbReference>
<organism evidence="11">
    <name type="scientific">marine sediment metagenome</name>
    <dbReference type="NCBI Taxonomy" id="412755"/>
    <lineage>
        <taxon>unclassified sequences</taxon>
        <taxon>metagenomes</taxon>
        <taxon>ecological metagenomes</taxon>
    </lineage>
</organism>
<dbReference type="PANTHER" id="PTHR10947">
    <property type="entry name" value="PHENYLALANYL-TRNA SYNTHETASE BETA CHAIN AND LEUCINE-RICH REPEAT-CONTAINING PROTEIN 47"/>
    <property type="match status" value="1"/>
</dbReference>
<evidence type="ECO:0000256" key="2">
    <source>
        <dbReference type="ARBA" id="ARBA00012814"/>
    </source>
</evidence>
<evidence type="ECO:0000256" key="7">
    <source>
        <dbReference type="ARBA" id="ARBA00022842"/>
    </source>
</evidence>
<dbReference type="InterPro" id="IPR045060">
    <property type="entry name" value="Phe-tRNA-ligase_IIc_bsu"/>
</dbReference>
<dbReference type="InterPro" id="IPR005147">
    <property type="entry name" value="tRNA_synthase_B5-dom"/>
</dbReference>
<gene>
    <name evidence="11" type="ORF">S06H3_26808</name>
</gene>
<dbReference type="SUPFAM" id="SSF55681">
    <property type="entry name" value="Class II aaRS and biotin synthetases"/>
    <property type="match status" value="1"/>
</dbReference>
<feature type="domain" description="B5" evidence="10">
    <location>
        <begin position="1"/>
        <end position="43"/>
    </location>
</feature>
<dbReference type="PANTHER" id="PTHR10947:SF0">
    <property type="entry name" value="PHENYLALANINE--TRNA LIGASE BETA SUBUNIT"/>
    <property type="match status" value="1"/>
</dbReference>
<dbReference type="Gene3D" id="3.30.930.10">
    <property type="entry name" value="Bira Bifunctional Protein, Domain 2"/>
    <property type="match status" value="1"/>
</dbReference>
<evidence type="ECO:0000256" key="3">
    <source>
        <dbReference type="ARBA" id="ARBA00022598"/>
    </source>
</evidence>
<dbReference type="EC" id="6.1.1.20" evidence="2"/>
<evidence type="ECO:0000256" key="6">
    <source>
        <dbReference type="ARBA" id="ARBA00022840"/>
    </source>
</evidence>
<feature type="non-terminal residue" evidence="11">
    <location>
        <position position="262"/>
    </location>
</feature>
<dbReference type="CDD" id="cd00769">
    <property type="entry name" value="PheRS_beta_core"/>
    <property type="match status" value="1"/>
</dbReference>
<keyword evidence="8" id="KW-0648">Protein biosynthesis</keyword>
<evidence type="ECO:0000259" key="10">
    <source>
        <dbReference type="PROSITE" id="PS51483"/>
    </source>
</evidence>
<dbReference type="EMBL" id="BARV01015518">
    <property type="protein sequence ID" value="GAI31306.1"/>
    <property type="molecule type" value="Genomic_DNA"/>
</dbReference>
<dbReference type="GO" id="GO:0009328">
    <property type="term" value="C:phenylalanine-tRNA ligase complex"/>
    <property type="evidence" value="ECO:0007669"/>
    <property type="project" value="TreeGrafter"/>
</dbReference>
<keyword evidence="6" id="KW-0067">ATP-binding</keyword>
<comment type="caution">
    <text evidence="11">The sequence shown here is derived from an EMBL/GenBank/DDBJ whole genome shotgun (WGS) entry which is preliminary data.</text>
</comment>
<evidence type="ECO:0000256" key="1">
    <source>
        <dbReference type="ARBA" id="ARBA00001946"/>
    </source>
</evidence>
<keyword evidence="4" id="KW-0479">Metal-binding</keyword>
<keyword evidence="9" id="KW-0030">Aminoacyl-tRNA synthetase</keyword>
<dbReference type="Gene3D" id="3.30.56.10">
    <property type="match status" value="1"/>
</dbReference>
<protein>
    <recommendedName>
        <fullName evidence="2">phenylalanine--tRNA ligase</fullName>
        <ecNumber evidence="2">6.1.1.20</ecNumber>
    </recommendedName>
</protein>
<keyword evidence="5" id="KW-0547">Nucleotide-binding</keyword>
<sequence>MKIENWKLKILNVVIPTFRLDISIPEDLIEEIGRIYGYQKIKAAFPTATLIPPKRNTDRFWEEMTKNILKEAGFSEVYNYSFISENDAKVFGWHPQAIIELENPLSKEQKYLRPSLVPNLLKNVQKNQNYYNEIKIFELGKIFEKPKKEKRILAGILTGDMFYQTKGVVDLLLNKLGISDIYYKEFKLTNEEIKKNWWYPKKSADIIINGERIGFLGEVTSKILAEFKINLKVVYFAVRFDELSKFASEETIYQPISRFPAA</sequence>
<comment type="cofactor">
    <cofactor evidence="1">
        <name>Mg(2+)</name>
        <dbReference type="ChEBI" id="CHEBI:18420"/>
    </cofactor>
</comment>
<proteinExistence type="predicted"/>
<dbReference type="InterPro" id="IPR045864">
    <property type="entry name" value="aa-tRNA-synth_II/BPL/LPL"/>
</dbReference>
<evidence type="ECO:0000313" key="11">
    <source>
        <dbReference type="EMBL" id="GAI31306.1"/>
    </source>
</evidence>
<keyword evidence="7" id="KW-0460">Magnesium</keyword>
<dbReference type="AlphaFoldDB" id="X1NM66"/>
<dbReference type="Pfam" id="PF03484">
    <property type="entry name" value="B5"/>
    <property type="match status" value="1"/>
</dbReference>
<dbReference type="InterPro" id="IPR041616">
    <property type="entry name" value="PheRS_beta_core"/>
</dbReference>
<evidence type="ECO:0000256" key="8">
    <source>
        <dbReference type="ARBA" id="ARBA00022917"/>
    </source>
</evidence>